<name>A0AA38XNM8_9EURO</name>
<dbReference type="CDD" id="cd04178">
    <property type="entry name" value="Nucleostemin_like"/>
    <property type="match status" value="1"/>
</dbReference>
<keyword evidence="5" id="KW-0653">Protein transport</keyword>
<evidence type="ECO:0000259" key="9">
    <source>
        <dbReference type="PROSITE" id="PS51721"/>
    </source>
</evidence>
<dbReference type="FunFam" id="1.10.1580.10:FF:000006">
    <property type="entry name" value="Nuclear GTP-binding protein NUG1"/>
    <property type="match status" value="1"/>
</dbReference>
<keyword evidence="7" id="KW-0539">Nucleus</keyword>
<gene>
    <name evidence="10" type="primary">NUG1</name>
    <name evidence="10" type="ORF">H2200_000493</name>
</gene>
<evidence type="ECO:0000313" key="11">
    <source>
        <dbReference type="Proteomes" id="UP001172673"/>
    </source>
</evidence>
<dbReference type="Pfam" id="PF01926">
    <property type="entry name" value="MMR_HSR1"/>
    <property type="match status" value="1"/>
</dbReference>
<accession>A0AA38XNM8</accession>
<feature type="compositionally biased region" description="Basic residues" evidence="8">
    <location>
        <begin position="1"/>
        <end position="19"/>
    </location>
</feature>
<dbReference type="InterPro" id="IPR006073">
    <property type="entry name" value="GTP-bd"/>
</dbReference>
<feature type="domain" description="CP-type G" evidence="9">
    <location>
        <begin position="180"/>
        <end position="366"/>
    </location>
</feature>
<organism evidence="10 11">
    <name type="scientific">Cladophialophora chaetospira</name>
    <dbReference type="NCBI Taxonomy" id="386627"/>
    <lineage>
        <taxon>Eukaryota</taxon>
        <taxon>Fungi</taxon>
        <taxon>Dikarya</taxon>
        <taxon>Ascomycota</taxon>
        <taxon>Pezizomycotina</taxon>
        <taxon>Eurotiomycetes</taxon>
        <taxon>Chaetothyriomycetidae</taxon>
        <taxon>Chaetothyriales</taxon>
        <taxon>Herpotrichiellaceae</taxon>
        <taxon>Cladophialophora</taxon>
    </lineage>
</organism>
<feature type="region of interest" description="Disordered" evidence="8">
    <location>
        <begin position="528"/>
        <end position="549"/>
    </location>
</feature>
<comment type="subcellular location">
    <subcellularLocation>
        <location evidence="1">Nucleus</location>
    </subcellularLocation>
</comment>
<evidence type="ECO:0000256" key="7">
    <source>
        <dbReference type="ARBA" id="ARBA00023242"/>
    </source>
</evidence>
<dbReference type="Gene3D" id="1.10.1580.10">
    <property type="match status" value="1"/>
</dbReference>
<dbReference type="SUPFAM" id="SSF52540">
    <property type="entry name" value="P-loop containing nucleoside triphosphate hydrolases"/>
    <property type="match status" value="1"/>
</dbReference>
<dbReference type="PANTHER" id="PTHR11089">
    <property type="entry name" value="GTP-BINDING PROTEIN-RELATED"/>
    <property type="match status" value="1"/>
</dbReference>
<dbReference type="PROSITE" id="PS51721">
    <property type="entry name" value="G_CP"/>
    <property type="match status" value="1"/>
</dbReference>
<evidence type="ECO:0000256" key="5">
    <source>
        <dbReference type="ARBA" id="ARBA00022927"/>
    </source>
</evidence>
<dbReference type="InterPro" id="IPR030378">
    <property type="entry name" value="G_CP_dom"/>
</dbReference>
<dbReference type="Gene3D" id="3.40.50.300">
    <property type="entry name" value="P-loop containing nucleotide triphosphate hydrolases"/>
    <property type="match status" value="1"/>
</dbReference>
<evidence type="ECO:0000256" key="8">
    <source>
        <dbReference type="SAM" id="MobiDB-lite"/>
    </source>
</evidence>
<dbReference type="GO" id="GO:0015031">
    <property type="term" value="P:protein transport"/>
    <property type="evidence" value="ECO:0007669"/>
    <property type="project" value="UniProtKB-KW"/>
</dbReference>
<protein>
    <submittedName>
        <fullName evidence="10">Nuclear GTP-binding protein nug1</fullName>
    </submittedName>
</protein>
<keyword evidence="6" id="KW-0342">GTP-binding</keyword>
<dbReference type="GO" id="GO:0005525">
    <property type="term" value="F:GTP binding"/>
    <property type="evidence" value="ECO:0007669"/>
    <property type="project" value="UniProtKB-KW"/>
</dbReference>
<dbReference type="GO" id="GO:0005730">
    <property type="term" value="C:nucleolus"/>
    <property type="evidence" value="ECO:0007669"/>
    <property type="project" value="UniProtKB-ARBA"/>
</dbReference>
<dbReference type="GO" id="GO:0030684">
    <property type="term" value="C:preribosome"/>
    <property type="evidence" value="ECO:0007669"/>
    <property type="project" value="UniProtKB-ARBA"/>
</dbReference>
<evidence type="ECO:0000256" key="6">
    <source>
        <dbReference type="ARBA" id="ARBA00023134"/>
    </source>
</evidence>
<evidence type="ECO:0000256" key="2">
    <source>
        <dbReference type="ARBA" id="ARBA00022448"/>
    </source>
</evidence>
<dbReference type="InterPro" id="IPR023179">
    <property type="entry name" value="GTP-bd_ortho_bundle_sf"/>
</dbReference>
<feature type="compositionally biased region" description="Basic and acidic residues" evidence="8">
    <location>
        <begin position="70"/>
        <end position="90"/>
    </location>
</feature>
<dbReference type="Pfam" id="PF08701">
    <property type="entry name" value="GN3L_Grn1"/>
    <property type="match status" value="1"/>
</dbReference>
<dbReference type="AlphaFoldDB" id="A0AA38XNM8"/>
<proteinExistence type="predicted"/>
<dbReference type="Proteomes" id="UP001172673">
    <property type="component" value="Unassembled WGS sequence"/>
</dbReference>
<evidence type="ECO:0000256" key="4">
    <source>
        <dbReference type="ARBA" id="ARBA00022741"/>
    </source>
</evidence>
<comment type="caution">
    <text evidence="10">The sequence shown here is derived from an EMBL/GenBank/DDBJ whole genome shotgun (WGS) entry which is preliminary data.</text>
</comment>
<dbReference type="InterPro" id="IPR027417">
    <property type="entry name" value="P-loop_NTPase"/>
</dbReference>
<reference evidence="10" key="1">
    <citation type="submission" date="2022-10" db="EMBL/GenBank/DDBJ databases">
        <title>Culturing micro-colonial fungi from biological soil crusts in the Mojave desert and describing Neophaeococcomyces mojavensis, and introducing the new genera and species Taxawa tesnikishii.</title>
        <authorList>
            <person name="Kurbessoian T."/>
            <person name="Stajich J.E."/>
        </authorList>
    </citation>
    <scope>NUCLEOTIDE SEQUENCE</scope>
    <source>
        <strain evidence="10">TK_41</strain>
    </source>
</reference>
<dbReference type="EMBL" id="JAPDRK010000001">
    <property type="protein sequence ID" value="KAJ9616774.1"/>
    <property type="molecule type" value="Genomic_DNA"/>
</dbReference>
<sequence length="549" mass="60294">MVKPFSKSKRTTVRLRHRIEKASAAKQRKSRKEAKKNPQWKSRLKKDPGIPNLFPFKEKILEEIEEKKRLKAEQAQRLRDAAKDNKKAAKDAQSAEAEDDSMDEDDELIEDEMEEDDEDGADATNPLAALVASAQARAADFDAGALASDLGPGEGNEYDAEGVQVSEAVTADHRNPDSSRKAFDKIFKQVLDTADVVLYVLDARDPEGTRSKEVERQIMAADGGSKRLILVVNKIDLIPPPVLKGWLSHLRRYFPTIPLRASTPASNARTFDHKQLTLKATSETLLRSLKSYAAAKQLKRSISVGVIGYPNVGKSSVINALTSRLNKGTQSFACPVGSEAGVTTSLREVKVDSKLKILDSPGIVFPPSIDNEAKEDKQRRKAEHEARLILLNALPPSQISDPIPAVNLLLERLSTTEALYDKLLKYYGIAAIGPFAEGDKTMDFLVQVARKRGRLGKGGVPNFHSAAMTVITDWRDGRIQGWVEAPVLKVADDEEMVEGEASDKAMPSGADRKQIVKEWAAEFKLADFGGNDEDGKADGSKVDAMQIES</sequence>
<evidence type="ECO:0000256" key="1">
    <source>
        <dbReference type="ARBA" id="ARBA00004123"/>
    </source>
</evidence>
<evidence type="ECO:0000256" key="3">
    <source>
        <dbReference type="ARBA" id="ARBA00022517"/>
    </source>
</evidence>
<keyword evidence="3" id="KW-0690">Ribosome biogenesis</keyword>
<dbReference type="PRINTS" id="PR00326">
    <property type="entry name" value="GTP1OBG"/>
</dbReference>
<dbReference type="FunFam" id="3.40.50.300:FF:000844">
    <property type="entry name" value="Nuclear GTP-binding protein NUG1"/>
    <property type="match status" value="1"/>
</dbReference>
<keyword evidence="11" id="KW-1185">Reference proteome</keyword>
<dbReference type="InterPro" id="IPR050755">
    <property type="entry name" value="TRAFAC_YlqF/YawG_RiboMat"/>
</dbReference>
<dbReference type="InterPro" id="IPR014813">
    <property type="entry name" value="Gnl3_N_dom"/>
</dbReference>
<dbReference type="GO" id="GO:0006364">
    <property type="term" value="P:rRNA processing"/>
    <property type="evidence" value="ECO:0007669"/>
    <property type="project" value="UniProtKB-ARBA"/>
</dbReference>
<keyword evidence="2" id="KW-0813">Transport</keyword>
<feature type="region of interest" description="Disordered" evidence="8">
    <location>
        <begin position="1"/>
        <end position="53"/>
    </location>
</feature>
<evidence type="ECO:0000313" key="10">
    <source>
        <dbReference type="EMBL" id="KAJ9616774.1"/>
    </source>
</evidence>
<dbReference type="PANTHER" id="PTHR11089:SF30">
    <property type="entry name" value="GUANINE NUCLEOTIDE-BINDING PROTEIN-LIKE 3 HOMOLOG"/>
    <property type="match status" value="1"/>
</dbReference>
<dbReference type="GO" id="GO:0042273">
    <property type="term" value="P:ribosomal large subunit biogenesis"/>
    <property type="evidence" value="ECO:0007669"/>
    <property type="project" value="UniProtKB-ARBA"/>
</dbReference>
<feature type="region of interest" description="Disordered" evidence="8">
    <location>
        <begin position="70"/>
        <end position="121"/>
    </location>
</feature>
<feature type="compositionally biased region" description="Acidic residues" evidence="8">
    <location>
        <begin position="96"/>
        <end position="121"/>
    </location>
</feature>
<keyword evidence="4" id="KW-0547">Nucleotide-binding</keyword>